<reference evidence="1 2" key="1">
    <citation type="submission" date="2016-12" db="EMBL/GenBank/DDBJ databases">
        <title>The whole genome sequencing and assembly of Lactobacillus amylophilus DSM 20533T strain.</title>
        <authorList>
            <person name="Lee Y.-J."/>
            <person name="Yi H."/>
            <person name="Bahn Y.-S."/>
            <person name="Kim J.F."/>
            <person name="Lee D.-W."/>
        </authorList>
    </citation>
    <scope>NUCLEOTIDE SEQUENCE [LARGE SCALE GENOMIC DNA]</scope>
    <source>
        <strain evidence="1 2">DSM 20533</strain>
    </source>
</reference>
<dbReference type="EMBL" id="CP018888">
    <property type="protein sequence ID" value="APT18386.1"/>
    <property type="molecule type" value="Genomic_DNA"/>
</dbReference>
<name>A0A1L6XBN2_9LACO</name>
<dbReference type="InterPro" id="IPR037914">
    <property type="entry name" value="SpoVT-AbrB_sf"/>
</dbReference>
<dbReference type="RefSeq" id="WP_054746402.1">
    <property type="nucleotide sequence ID" value="NZ_AYYS01000007.1"/>
</dbReference>
<evidence type="ECO:0000313" key="1">
    <source>
        <dbReference type="EMBL" id="APT18386.1"/>
    </source>
</evidence>
<dbReference type="Proteomes" id="UP000185499">
    <property type="component" value="Chromosome"/>
</dbReference>
<protein>
    <submittedName>
        <fullName evidence="1">Antitoxin MazE</fullName>
    </submittedName>
</protein>
<dbReference type="KEGG" id="lah:LA20533_03470"/>
<keyword evidence="2" id="KW-1185">Reference proteome</keyword>
<dbReference type="OrthoDB" id="2189846at2"/>
<sequence length="73" mass="8204">METAARKIGNSGGIIFPQEIAPKVDEKFNIMQGESSYVLKPERANIFKNASAWQGFRDLLITSDTKWDSLDDI</sequence>
<accession>A0A1L6XBN2</accession>
<gene>
    <name evidence="1" type="ORF">LA20533_03470</name>
</gene>
<dbReference type="SUPFAM" id="SSF89447">
    <property type="entry name" value="AbrB/MazE/MraZ-like"/>
    <property type="match status" value="1"/>
</dbReference>
<dbReference type="AlphaFoldDB" id="A0A1L6XBN2"/>
<organism evidence="1 2">
    <name type="scientific">Amylolactobacillus amylophilus DSM 20533 = JCM 1125</name>
    <dbReference type="NCBI Taxonomy" id="1423721"/>
    <lineage>
        <taxon>Bacteria</taxon>
        <taxon>Bacillati</taxon>
        <taxon>Bacillota</taxon>
        <taxon>Bacilli</taxon>
        <taxon>Lactobacillales</taxon>
        <taxon>Lactobacillaceae</taxon>
        <taxon>Amylolactobacillus</taxon>
    </lineage>
</organism>
<evidence type="ECO:0000313" key="2">
    <source>
        <dbReference type="Proteomes" id="UP000185499"/>
    </source>
</evidence>
<proteinExistence type="predicted"/>